<dbReference type="InterPro" id="IPR011051">
    <property type="entry name" value="RmlC_Cupin_sf"/>
</dbReference>
<evidence type="ECO:0000256" key="2">
    <source>
        <dbReference type="ARBA" id="ARBA00023125"/>
    </source>
</evidence>
<dbReference type="PRINTS" id="PR00032">
    <property type="entry name" value="HTHARAC"/>
</dbReference>
<dbReference type="SUPFAM" id="SSF46689">
    <property type="entry name" value="Homeodomain-like"/>
    <property type="match status" value="2"/>
</dbReference>
<dbReference type="PANTHER" id="PTHR43280">
    <property type="entry name" value="ARAC-FAMILY TRANSCRIPTIONAL REGULATOR"/>
    <property type="match status" value="1"/>
</dbReference>
<dbReference type="InterPro" id="IPR014710">
    <property type="entry name" value="RmlC-like_jellyroll"/>
</dbReference>
<evidence type="ECO:0000256" key="3">
    <source>
        <dbReference type="ARBA" id="ARBA00023163"/>
    </source>
</evidence>
<dbReference type="Pfam" id="PF12833">
    <property type="entry name" value="HTH_18"/>
    <property type="match status" value="1"/>
</dbReference>
<dbReference type="SMART" id="SM00342">
    <property type="entry name" value="HTH_ARAC"/>
    <property type="match status" value="1"/>
</dbReference>
<organism evidence="5 6">
    <name type="scientific">Bianquea renquensis</name>
    <dbReference type="NCBI Taxonomy" id="2763661"/>
    <lineage>
        <taxon>Bacteria</taxon>
        <taxon>Bacillati</taxon>
        <taxon>Bacillota</taxon>
        <taxon>Clostridia</taxon>
        <taxon>Eubacteriales</taxon>
        <taxon>Bianqueaceae</taxon>
        <taxon>Bianquea</taxon>
    </lineage>
</organism>
<keyword evidence="1" id="KW-0805">Transcription regulation</keyword>
<dbReference type="PROSITE" id="PS01124">
    <property type="entry name" value="HTH_ARAC_FAMILY_2"/>
    <property type="match status" value="1"/>
</dbReference>
<sequence length="275" mass="31352">MMVQRQAFALRSLIGKPIRFDGSTFILLDVIDAAHPKDWTNEPHYHPWYEFNYLQEGALYTTLGDTEFLSQKGQFFLIPPGMIHSHRNCNGIGDDGVCLRWSLEPVGEVAKILSEPHPSPGRYPFERIFGAQPLNNEWSKRGTLIQLLLGICATFDPGGRMPFDYSQDEALVNQALLYLSQYYAQNIRVDEVAHSLNVSYRHLARIFKSVTGQTVIQKLNAIRLEEARRLLAETNMPVGEIGKQVGFTNEYYFSAIFKQVIATTPTQYRAMMKSR</sequence>
<keyword evidence="3" id="KW-0804">Transcription</keyword>
<evidence type="ECO:0000313" key="5">
    <source>
        <dbReference type="EMBL" id="MBC8542578.1"/>
    </source>
</evidence>
<keyword evidence="2" id="KW-0238">DNA-binding</keyword>
<dbReference type="Proteomes" id="UP000657006">
    <property type="component" value="Unassembled WGS sequence"/>
</dbReference>
<dbReference type="InterPro" id="IPR018060">
    <property type="entry name" value="HTH_AraC"/>
</dbReference>
<dbReference type="EMBL" id="JACRSQ010000003">
    <property type="protein sequence ID" value="MBC8542578.1"/>
    <property type="molecule type" value="Genomic_DNA"/>
</dbReference>
<dbReference type="GO" id="GO:0043565">
    <property type="term" value="F:sequence-specific DNA binding"/>
    <property type="evidence" value="ECO:0007669"/>
    <property type="project" value="InterPro"/>
</dbReference>
<dbReference type="InterPro" id="IPR009057">
    <property type="entry name" value="Homeodomain-like_sf"/>
</dbReference>
<dbReference type="CDD" id="cd02208">
    <property type="entry name" value="cupin_RmlC-like"/>
    <property type="match status" value="1"/>
</dbReference>
<dbReference type="AlphaFoldDB" id="A0A926DR87"/>
<dbReference type="GO" id="GO:0003700">
    <property type="term" value="F:DNA-binding transcription factor activity"/>
    <property type="evidence" value="ECO:0007669"/>
    <property type="project" value="InterPro"/>
</dbReference>
<evidence type="ECO:0000313" key="6">
    <source>
        <dbReference type="Proteomes" id="UP000657006"/>
    </source>
</evidence>
<keyword evidence="6" id="KW-1185">Reference proteome</keyword>
<dbReference type="Gene3D" id="1.10.10.60">
    <property type="entry name" value="Homeodomain-like"/>
    <property type="match status" value="2"/>
</dbReference>
<feature type="domain" description="HTH araC/xylS-type" evidence="4">
    <location>
        <begin position="173"/>
        <end position="271"/>
    </location>
</feature>
<dbReference type="PANTHER" id="PTHR43280:SF2">
    <property type="entry name" value="HTH-TYPE TRANSCRIPTIONAL REGULATOR EXSA"/>
    <property type="match status" value="1"/>
</dbReference>
<dbReference type="InterPro" id="IPR020449">
    <property type="entry name" value="Tscrpt_reg_AraC-type_HTH"/>
</dbReference>
<dbReference type="InterPro" id="IPR003313">
    <property type="entry name" value="AraC-bd"/>
</dbReference>
<reference evidence="5" key="1">
    <citation type="submission" date="2020-08" db="EMBL/GenBank/DDBJ databases">
        <title>Genome public.</title>
        <authorList>
            <person name="Liu C."/>
            <person name="Sun Q."/>
        </authorList>
    </citation>
    <scope>NUCLEOTIDE SEQUENCE</scope>
    <source>
        <strain evidence="5">NSJ-32</strain>
    </source>
</reference>
<evidence type="ECO:0000259" key="4">
    <source>
        <dbReference type="PROSITE" id="PS01124"/>
    </source>
</evidence>
<proteinExistence type="predicted"/>
<accession>A0A926DR87</accession>
<dbReference type="Pfam" id="PF02311">
    <property type="entry name" value="AraC_binding"/>
    <property type="match status" value="1"/>
</dbReference>
<gene>
    <name evidence="5" type="ORF">H8730_03320</name>
</gene>
<evidence type="ECO:0000256" key="1">
    <source>
        <dbReference type="ARBA" id="ARBA00023015"/>
    </source>
</evidence>
<dbReference type="Gene3D" id="2.60.120.10">
    <property type="entry name" value="Jelly Rolls"/>
    <property type="match status" value="1"/>
</dbReference>
<dbReference type="SUPFAM" id="SSF51182">
    <property type="entry name" value="RmlC-like cupins"/>
    <property type="match status" value="1"/>
</dbReference>
<comment type="caution">
    <text evidence="5">The sequence shown here is derived from an EMBL/GenBank/DDBJ whole genome shotgun (WGS) entry which is preliminary data.</text>
</comment>
<protein>
    <submittedName>
        <fullName evidence="5">AraC family transcriptional regulator</fullName>
    </submittedName>
</protein>
<name>A0A926DR87_9FIRM</name>